<dbReference type="AlphaFoldDB" id="A0A7Z8KQI0"/>
<protein>
    <recommendedName>
        <fullName evidence="3">histidine kinase</fullName>
        <ecNumber evidence="3">2.7.13.3</ecNumber>
    </recommendedName>
</protein>
<dbReference type="RefSeq" id="WP_154808337.1">
    <property type="nucleotide sequence ID" value="NZ_VIAQ01000006.1"/>
</dbReference>
<dbReference type="OrthoDB" id="342253at2157"/>
<dbReference type="SUPFAM" id="SSF47384">
    <property type="entry name" value="Homodimeric domain of signal transducing histidine kinase"/>
    <property type="match status" value="1"/>
</dbReference>
<dbReference type="Pfam" id="PF00512">
    <property type="entry name" value="HisKA"/>
    <property type="match status" value="1"/>
</dbReference>
<evidence type="ECO:0000313" key="15">
    <source>
        <dbReference type="EMBL" id="TQD28234.1"/>
    </source>
</evidence>
<dbReference type="InterPro" id="IPR003594">
    <property type="entry name" value="HATPase_dom"/>
</dbReference>
<keyword evidence="8" id="KW-0418">Kinase</keyword>
<accession>A0A7Z8KQI0</accession>
<gene>
    <name evidence="15" type="ORF">FKV42_00750</name>
</gene>
<dbReference type="Gene3D" id="1.10.287.130">
    <property type="match status" value="1"/>
</dbReference>
<evidence type="ECO:0000256" key="9">
    <source>
        <dbReference type="ARBA" id="ARBA00022840"/>
    </source>
</evidence>
<evidence type="ECO:0000256" key="10">
    <source>
        <dbReference type="ARBA" id="ARBA00023012"/>
    </source>
</evidence>
<dbReference type="Pfam" id="PF13426">
    <property type="entry name" value="PAS_9"/>
    <property type="match status" value="1"/>
</dbReference>
<proteinExistence type="predicted"/>
<dbReference type="PRINTS" id="PR00344">
    <property type="entry name" value="BCTRLSENSOR"/>
</dbReference>
<dbReference type="InterPro" id="IPR050736">
    <property type="entry name" value="Sensor_HK_Regulatory"/>
</dbReference>
<organism evidence="15 16">
    <name type="scientific">Methanolobus vulcani</name>
    <dbReference type="NCBI Taxonomy" id="38026"/>
    <lineage>
        <taxon>Archaea</taxon>
        <taxon>Methanobacteriati</taxon>
        <taxon>Methanobacteriota</taxon>
        <taxon>Stenosarchaea group</taxon>
        <taxon>Methanomicrobia</taxon>
        <taxon>Methanosarcinales</taxon>
        <taxon>Methanosarcinaceae</taxon>
        <taxon>Methanolobus</taxon>
    </lineage>
</organism>
<dbReference type="PROSITE" id="PS50112">
    <property type="entry name" value="PAS"/>
    <property type="match status" value="1"/>
</dbReference>
<evidence type="ECO:0000256" key="6">
    <source>
        <dbReference type="ARBA" id="ARBA00022679"/>
    </source>
</evidence>
<evidence type="ECO:0000256" key="4">
    <source>
        <dbReference type="ARBA" id="ARBA00022475"/>
    </source>
</evidence>
<dbReference type="SMART" id="SM00387">
    <property type="entry name" value="HATPase_c"/>
    <property type="match status" value="1"/>
</dbReference>
<keyword evidence="11" id="KW-0472">Membrane</keyword>
<evidence type="ECO:0000313" key="16">
    <source>
        <dbReference type="Proteomes" id="UP000319335"/>
    </source>
</evidence>
<keyword evidence="16" id="KW-1185">Reference proteome</keyword>
<dbReference type="InterPro" id="IPR036890">
    <property type="entry name" value="HATPase_C_sf"/>
</dbReference>
<feature type="coiled-coil region" evidence="12">
    <location>
        <begin position="30"/>
        <end position="57"/>
    </location>
</feature>
<dbReference type="EMBL" id="VIAQ01000006">
    <property type="protein sequence ID" value="TQD28234.1"/>
    <property type="molecule type" value="Genomic_DNA"/>
</dbReference>
<dbReference type="InterPro" id="IPR036097">
    <property type="entry name" value="HisK_dim/P_sf"/>
</dbReference>
<dbReference type="SMART" id="SM00388">
    <property type="entry name" value="HisKA"/>
    <property type="match status" value="1"/>
</dbReference>
<keyword evidence="10" id="KW-0902">Two-component regulatory system</keyword>
<comment type="catalytic activity">
    <reaction evidence="1">
        <text>ATP + protein L-histidine = ADP + protein N-phospho-L-histidine.</text>
        <dbReference type="EC" id="2.7.13.3"/>
    </reaction>
</comment>
<evidence type="ECO:0000256" key="11">
    <source>
        <dbReference type="ARBA" id="ARBA00023136"/>
    </source>
</evidence>
<dbReference type="CDD" id="cd16922">
    <property type="entry name" value="HATPase_EvgS-ArcB-TorS-like"/>
    <property type="match status" value="1"/>
</dbReference>
<comment type="caution">
    <text evidence="15">The sequence shown here is derived from an EMBL/GenBank/DDBJ whole genome shotgun (WGS) entry which is preliminary data.</text>
</comment>
<dbReference type="FunFam" id="3.30.565.10:FF:000023">
    <property type="entry name" value="PAS domain-containing sensor histidine kinase"/>
    <property type="match status" value="1"/>
</dbReference>
<dbReference type="PANTHER" id="PTHR43711">
    <property type="entry name" value="TWO-COMPONENT HISTIDINE KINASE"/>
    <property type="match status" value="1"/>
</dbReference>
<dbReference type="InterPro" id="IPR035965">
    <property type="entry name" value="PAS-like_dom_sf"/>
</dbReference>
<evidence type="ECO:0000256" key="2">
    <source>
        <dbReference type="ARBA" id="ARBA00004236"/>
    </source>
</evidence>
<evidence type="ECO:0000256" key="12">
    <source>
        <dbReference type="SAM" id="Coils"/>
    </source>
</evidence>
<keyword evidence="5" id="KW-0597">Phosphoprotein</keyword>
<name>A0A7Z8KQI0_9EURY</name>
<dbReference type="Gene3D" id="3.30.565.10">
    <property type="entry name" value="Histidine kinase-like ATPase, C-terminal domain"/>
    <property type="match status" value="1"/>
</dbReference>
<dbReference type="PANTHER" id="PTHR43711:SF1">
    <property type="entry name" value="HISTIDINE KINASE 1"/>
    <property type="match status" value="1"/>
</dbReference>
<sequence>MHPHDDEKRQTNLRNKIIGLSDTSHRKSYYPQLKEQIKELKQAMQSLKESEEKYRTYVTISPYPIFVIDFYGKHLDVNPEACRVTGYSCEELLEMHISDLIFPSRMDTYAETFSRLQEEGKVSGEFPFKNKKGDIFYLELHAVLIPGDKFLAICMDITERKKAEDEMLRAKIVAENANRTKTEFLANMSHELRTPLNSVIGFSDMLLEGVGGDLSDKQLSYLTNISNSGKHLLSIINEILDIARIESGEMTIDKQMILLNDVYEEIYPILKQLADNRGIDFRISPESEETCVYADKVKLKQIFYNLVTNAIKFTESGGSVLIDSNIDGKFIQISVIDTGIGIDTEGLKKLFKPFVQLDSSESRKYEGTGLGLALSKELVELHGGTIWAESEPGIGSSFTFTISISR</sequence>
<dbReference type="EC" id="2.7.13.3" evidence="3"/>
<dbReference type="InterPro" id="IPR003661">
    <property type="entry name" value="HisK_dim/P_dom"/>
</dbReference>
<dbReference type="CDD" id="cd00130">
    <property type="entry name" value="PAS"/>
    <property type="match status" value="1"/>
</dbReference>
<dbReference type="GO" id="GO:0005886">
    <property type="term" value="C:plasma membrane"/>
    <property type="evidence" value="ECO:0007669"/>
    <property type="project" value="UniProtKB-SubCell"/>
</dbReference>
<evidence type="ECO:0000259" key="14">
    <source>
        <dbReference type="PROSITE" id="PS50112"/>
    </source>
</evidence>
<keyword evidence="7" id="KW-0547">Nucleotide-binding</keyword>
<dbReference type="PROSITE" id="PS50109">
    <property type="entry name" value="HIS_KIN"/>
    <property type="match status" value="1"/>
</dbReference>
<keyword evidence="12" id="KW-0175">Coiled coil</keyword>
<dbReference type="GO" id="GO:0005524">
    <property type="term" value="F:ATP binding"/>
    <property type="evidence" value="ECO:0007669"/>
    <property type="project" value="UniProtKB-KW"/>
</dbReference>
<evidence type="ECO:0000256" key="5">
    <source>
        <dbReference type="ARBA" id="ARBA00022553"/>
    </source>
</evidence>
<evidence type="ECO:0000256" key="1">
    <source>
        <dbReference type="ARBA" id="ARBA00000085"/>
    </source>
</evidence>
<dbReference type="Proteomes" id="UP000319335">
    <property type="component" value="Unassembled WGS sequence"/>
</dbReference>
<dbReference type="NCBIfam" id="TIGR00229">
    <property type="entry name" value="sensory_box"/>
    <property type="match status" value="1"/>
</dbReference>
<dbReference type="InterPro" id="IPR000014">
    <property type="entry name" value="PAS"/>
</dbReference>
<dbReference type="FunFam" id="1.10.287.130:FF:000038">
    <property type="entry name" value="Sensory transduction histidine kinase"/>
    <property type="match status" value="1"/>
</dbReference>
<evidence type="ECO:0000259" key="13">
    <source>
        <dbReference type="PROSITE" id="PS50109"/>
    </source>
</evidence>
<dbReference type="Gene3D" id="3.30.450.20">
    <property type="entry name" value="PAS domain"/>
    <property type="match status" value="1"/>
</dbReference>
<dbReference type="Pfam" id="PF02518">
    <property type="entry name" value="HATPase_c"/>
    <property type="match status" value="1"/>
</dbReference>
<dbReference type="InterPro" id="IPR004358">
    <property type="entry name" value="Sig_transdc_His_kin-like_C"/>
</dbReference>
<dbReference type="SUPFAM" id="SSF55785">
    <property type="entry name" value="PYP-like sensor domain (PAS domain)"/>
    <property type="match status" value="1"/>
</dbReference>
<evidence type="ECO:0000256" key="8">
    <source>
        <dbReference type="ARBA" id="ARBA00022777"/>
    </source>
</evidence>
<keyword evidence="9" id="KW-0067">ATP-binding</keyword>
<dbReference type="SUPFAM" id="SSF55874">
    <property type="entry name" value="ATPase domain of HSP90 chaperone/DNA topoisomerase II/histidine kinase"/>
    <property type="match status" value="1"/>
</dbReference>
<reference evidence="15 16" key="1">
    <citation type="submission" date="2019-06" db="EMBL/GenBank/DDBJ databases">
        <title>Draft genome sequence of Methanolobus vulcani B1d.</title>
        <authorList>
            <person name="Creighbaum A.J."/>
            <person name="Ticak T."/>
            <person name="Hariraju D."/>
            <person name="Arivett B.A."/>
            <person name="Ferguson D.J.Jr."/>
        </authorList>
    </citation>
    <scope>NUCLEOTIDE SEQUENCE [LARGE SCALE GENOMIC DNA]</scope>
    <source>
        <strain evidence="15 16">B1d</strain>
    </source>
</reference>
<feature type="domain" description="Histidine kinase" evidence="13">
    <location>
        <begin position="187"/>
        <end position="406"/>
    </location>
</feature>
<evidence type="ECO:0000256" key="7">
    <source>
        <dbReference type="ARBA" id="ARBA00022741"/>
    </source>
</evidence>
<comment type="subcellular location">
    <subcellularLocation>
        <location evidence="2">Cell membrane</location>
    </subcellularLocation>
</comment>
<dbReference type="CDD" id="cd00082">
    <property type="entry name" value="HisKA"/>
    <property type="match status" value="1"/>
</dbReference>
<evidence type="ECO:0000256" key="3">
    <source>
        <dbReference type="ARBA" id="ARBA00012438"/>
    </source>
</evidence>
<feature type="domain" description="PAS" evidence="14">
    <location>
        <begin position="50"/>
        <end position="120"/>
    </location>
</feature>
<keyword evidence="6" id="KW-0808">Transferase</keyword>
<dbReference type="InterPro" id="IPR005467">
    <property type="entry name" value="His_kinase_dom"/>
</dbReference>
<dbReference type="GO" id="GO:0000155">
    <property type="term" value="F:phosphorelay sensor kinase activity"/>
    <property type="evidence" value="ECO:0007669"/>
    <property type="project" value="InterPro"/>
</dbReference>
<keyword evidence="4" id="KW-1003">Cell membrane</keyword>
<dbReference type="SMART" id="SM00091">
    <property type="entry name" value="PAS"/>
    <property type="match status" value="1"/>
</dbReference>